<protein>
    <recommendedName>
        <fullName evidence="3">HK97 gp10 family phage protein</fullName>
    </recommendedName>
</protein>
<proteinExistence type="predicted"/>
<dbReference type="Proteomes" id="UP001623232">
    <property type="component" value="Chromosome"/>
</dbReference>
<dbReference type="RefSeq" id="WP_406646862.1">
    <property type="nucleotide sequence ID" value="NZ_CP123584.1"/>
</dbReference>
<gene>
    <name evidence="1" type="ORF">QEZ52_00295</name>
</gene>
<organism evidence="1 2">
    <name type="scientific">Aliisedimentitalea scapharcae</name>
    <dbReference type="NCBI Taxonomy" id="1524259"/>
    <lineage>
        <taxon>Bacteria</taxon>
        <taxon>Pseudomonadati</taxon>
        <taxon>Pseudomonadota</taxon>
        <taxon>Alphaproteobacteria</taxon>
        <taxon>Rhodobacterales</taxon>
        <taxon>Roseobacteraceae</taxon>
        <taxon>Aliisedimentitalea</taxon>
    </lineage>
</organism>
<evidence type="ECO:0008006" key="3">
    <source>
        <dbReference type="Google" id="ProtNLM"/>
    </source>
</evidence>
<name>A0ABZ2XTL6_9RHOB</name>
<evidence type="ECO:0000313" key="1">
    <source>
        <dbReference type="EMBL" id="WZK89023.1"/>
    </source>
</evidence>
<sequence>MGKFANQVRAFVDVAKEDMRYVATEAIQDVVEAAQTTQLGVTRGADGFEEGKIPVGLTADLVNSLTSSLNGGGETEGPDGYTTVIANFDLGDSMRFAWPMEYAMRVEHGFTGTDELGRKFNQAGRHFVGANVARFPEFVEARVREVRGK</sequence>
<dbReference type="EMBL" id="CP123584">
    <property type="protein sequence ID" value="WZK89023.1"/>
    <property type="molecule type" value="Genomic_DNA"/>
</dbReference>
<reference evidence="1 2" key="1">
    <citation type="submission" date="2023-04" db="EMBL/GenBank/DDBJ databases">
        <title>Complete genome sequence of Alisedimentitalea scapharcae.</title>
        <authorList>
            <person name="Rong J.-C."/>
            <person name="Yi M.-L."/>
            <person name="Zhao Q."/>
        </authorList>
    </citation>
    <scope>NUCLEOTIDE SEQUENCE [LARGE SCALE GENOMIC DNA]</scope>
    <source>
        <strain evidence="1 2">KCTC 42119</strain>
    </source>
</reference>
<keyword evidence="2" id="KW-1185">Reference proteome</keyword>
<evidence type="ECO:0000313" key="2">
    <source>
        <dbReference type="Proteomes" id="UP001623232"/>
    </source>
</evidence>
<accession>A0ABZ2XTL6</accession>